<evidence type="ECO:0000256" key="1">
    <source>
        <dbReference type="SAM" id="MobiDB-lite"/>
    </source>
</evidence>
<accession>A0AAD8NPH5</accession>
<name>A0AAD8NPH5_TARER</name>
<organism evidence="2 3">
    <name type="scientific">Tagetes erecta</name>
    <name type="common">African marigold</name>
    <dbReference type="NCBI Taxonomy" id="13708"/>
    <lineage>
        <taxon>Eukaryota</taxon>
        <taxon>Viridiplantae</taxon>
        <taxon>Streptophyta</taxon>
        <taxon>Embryophyta</taxon>
        <taxon>Tracheophyta</taxon>
        <taxon>Spermatophyta</taxon>
        <taxon>Magnoliopsida</taxon>
        <taxon>eudicotyledons</taxon>
        <taxon>Gunneridae</taxon>
        <taxon>Pentapetalae</taxon>
        <taxon>asterids</taxon>
        <taxon>campanulids</taxon>
        <taxon>Asterales</taxon>
        <taxon>Asteraceae</taxon>
        <taxon>Asteroideae</taxon>
        <taxon>Heliantheae alliance</taxon>
        <taxon>Tageteae</taxon>
        <taxon>Tagetes</taxon>
    </lineage>
</organism>
<proteinExistence type="predicted"/>
<sequence>MVPLPGNTRVQTRSNKTRGSGVYHDSFAAQLEIISQKIDSLLSLKNDITAIREAWLARPTQLTKEPEDDLQIPLTNLIQESTSIQIELMGLSGEISMEEQVDRNAMMAGYPETRPLPVDYDDREDQKVSKDGLLDQGHHRLVGEGENEVPEKSMYLFIKTKEQDNVYGVIILLLPKDMVHTNLKHTEINLQPYFILVHRWGYDAGQPKIEWLIAWHHSFQPCRQQSLDHQAQYFFPQRVYEVGQPTLEWLIAWHNNYVLDLRTSRFSGWNVLIRTQLL</sequence>
<gene>
    <name evidence="2" type="ORF">QVD17_32193</name>
</gene>
<feature type="compositionally biased region" description="Polar residues" evidence="1">
    <location>
        <begin position="8"/>
        <end position="18"/>
    </location>
</feature>
<comment type="caution">
    <text evidence="2">The sequence shown here is derived from an EMBL/GenBank/DDBJ whole genome shotgun (WGS) entry which is preliminary data.</text>
</comment>
<reference evidence="2" key="1">
    <citation type="journal article" date="2023" name="bioRxiv">
        <title>Improved chromosome-level genome assembly for marigold (Tagetes erecta).</title>
        <authorList>
            <person name="Jiang F."/>
            <person name="Yuan L."/>
            <person name="Wang S."/>
            <person name="Wang H."/>
            <person name="Xu D."/>
            <person name="Wang A."/>
            <person name="Fan W."/>
        </authorList>
    </citation>
    <scope>NUCLEOTIDE SEQUENCE</scope>
    <source>
        <strain evidence="2">WSJ</strain>
        <tissue evidence="2">Leaf</tissue>
    </source>
</reference>
<protein>
    <submittedName>
        <fullName evidence="2">Uncharacterized protein</fullName>
    </submittedName>
</protein>
<evidence type="ECO:0000313" key="2">
    <source>
        <dbReference type="EMBL" id="KAK1416402.1"/>
    </source>
</evidence>
<keyword evidence="3" id="KW-1185">Reference proteome</keyword>
<feature type="region of interest" description="Disordered" evidence="1">
    <location>
        <begin position="1"/>
        <end position="21"/>
    </location>
</feature>
<dbReference type="AlphaFoldDB" id="A0AAD8NPH5"/>
<dbReference type="Proteomes" id="UP001229421">
    <property type="component" value="Unassembled WGS sequence"/>
</dbReference>
<dbReference type="EMBL" id="JAUHHV010000008">
    <property type="protein sequence ID" value="KAK1416402.1"/>
    <property type="molecule type" value="Genomic_DNA"/>
</dbReference>
<evidence type="ECO:0000313" key="3">
    <source>
        <dbReference type="Proteomes" id="UP001229421"/>
    </source>
</evidence>